<keyword evidence="1" id="KW-0812">Transmembrane</keyword>
<dbReference type="Proteomes" id="UP000685013">
    <property type="component" value="Chromosome 15"/>
</dbReference>
<protein>
    <submittedName>
        <fullName evidence="2">Uncharacterized protein</fullName>
    </submittedName>
</protein>
<feature type="non-terminal residue" evidence="2">
    <location>
        <position position="1"/>
    </location>
</feature>
<comment type="caution">
    <text evidence="2">The sequence shown here is derived from an EMBL/GenBank/DDBJ whole genome shotgun (WGS) entry which is preliminary data.</text>
</comment>
<keyword evidence="1" id="KW-0472">Membrane</keyword>
<dbReference type="AlphaFoldDB" id="A0AAV6MDZ2"/>
<keyword evidence="3" id="KW-1185">Reference proteome</keyword>
<gene>
    <name evidence="2" type="ORF">SDJN03_23889</name>
</gene>
<proteinExistence type="predicted"/>
<feature type="transmembrane region" description="Helical" evidence="1">
    <location>
        <begin position="139"/>
        <end position="162"/>
    </location>
</feature>
<reference evidence="2 3" key="1">
    <citation type="journal article" date="2021" name="Hortic Res">
        <title>The domestication of Cucurbita argyrosperma as revealed by the genome of its wild relative.</title>
        <authorList>
            <person name="Barrera-Redondo J."/>
            <person name="Sanchez-de la Vega G."/>
            <person name="Aguirre-Liguori J.A."/>
            <person name="Castellanos-Morales G."/>
            <person name="Gutierrez-Guerrero Y.T."/>
            <person name="Aguirre-Dugua X."/>
            <person name="Aguirre-Planter E."/>
            <person name="Tenaillon M.I."/>
            <person name="Lira-Saade R."/>
            <person name="Eguiarte L.E."/>
        </authorList>
    </citation>
    <scope>NUCLEOTIDE SEQUENCE [LARGE SCALE GENOMIC DNA]</scope>
    <source>
        <strain evidence="2">JBR-2021</strain>
    </source>
</reference>
<dbReference type="EMBL" id="JAGKQH010000015">
    <property type="protein sequence ID" value="KAG6579441.1"/>
    <property type="molecule type" value="Genomic_DNA"/>
</dbReference>
<keyword evidence="1" id="KW-1133">Transmembrane helix</keyword>
<evidence type="ECO:0000313" key="3">
    <source>
        <dbReference type="Proteomes" id="UP000685013"/>
    </source>
</evidence>
<organism evidence="2 3">
    <name type="scientific">Cucurbita argyrosperma subsp. sororia</name>
    <dbReference type="NCBI Taxonomy" id="37648"/>
    <lineage>
        <taxon>Eukaryota</taxon>
        <taxon>Viridiplantae</taxon>
        <taxon>Streptophyta</taxon>
        <taxon>Embryophyta</taxon>
        <taxon>Tracheophyta</taxon>
        <taxon>Spermatophyta</taxon>
        <taxon>Magnoliopsida</taxon>
        <taxon>eudicotyledons</taxon>
        <taxon>Gunneridae</taxon>
        <taxon>Pentapetalae</taxon>
        <taxon>rosids</taxon>
        <taxon>fabids</taxon>
        <taxon>Cucurbitales</taxon>
        <taxon>Cucurbitaceae</taxon>
        <taxon>Cucurbiteae</taxon>
        <taxon>Cucurbita</taxon>
    </lineage>
</organism>
<accession>A0AAV6MDZ2</accession>
<name>A0AAV6MDZ2_9ROSI</name>
<evidence type="ECO:0000313" key="2">
    <source>
        <dbReference type="EMBL" id="KAG6579441.1"/>
    </source>
</evidence>
<sequence length="239" mass="26129">MFLIGSEIRVPIIFAACFDTDFALSDFSSVRFARSGFRSSNVLQCVQILHGAGCLGFDYDPLCSRITQKRINTLPNSEVGMICCVVDAIMELLFCCSNKSGVCSTAPLPSLFCLWKVCIETGPSLCVGRQSCWSKVLSVLPAIFVLNLPFAASVMSFLILHVSPVAVNTTRIKKYWFIAAASQDDLKQKHNLQGIEYPISESVKDGQGGGGLPPCACEGRKDRTGVNKLELEKQNLQNF</sequence>
<evidence type="ECO:0000256" key="1">
    <source>
        <dbReference type="SAM" id="Phobius"/>
    </source>
</evidence>